<organism evidence="1 2">
    <name type="scientific">Ixodes persulcatus</name>
    <name type="common">Taiga tick</name>
    <dbReference type="NCBI Taxonomy" id="34615"/>
    <lineage>
        <taxon>Eukaryota</taxon>
        <taxon>Metazoa</taxon>
        <taxon>Ecdysozoa</taxon>
        <taxon>Arthropoda</taxon>
        <taxon>Chelicerata</taxon>
        <taxon>Arachnida</taxon>
        <taxon>Acari</taxon>
        <taxon>Parasitiformes</taxon>
        <taxon>Ixodida</taxon>
        <taxon>Ixodoidea</taxon>
        <taxon>Ixodidae</taxon>
        <taxon>Ixodinae</taxon>
        <taxon>Ixodes</taxon>
    </lineage>
</organism>
<accession>A0AC60NVW3</accession>
<keyword evidence="2" id="KW-1185">Reference proteome</keyword>
<protein>
    <submittedName>
        <fullName evidence="1">Uncharacterized protein</fullName>
    </submittedName>
</protein>
<sequence length="871" mass="98426">MGNSVERNTNPDLTFSTPSLHLQWEHTQEYIGSDHAILHLTVSETPKRIRWKPIRIIDWHNYRQDRSDPPFTDIPTWTQQLTHTLDQRTKILATNEINPHIDTHLAHSWEARASLLKWWKRCKTNRKLRARIDRLNEHIQKYSDQLSSEHWHASCDELRNTLNTAKTWRILNALINPDFTKTMTTHKINRLTNQHTDPDTLLAATKELYCKVSKATGPDLVTTALLRNLSDADQDHLLHSINLVWTGKLPLCDLWKKGHMIFIPKPGNPVELPSLRPITLTSHVGKVMERMALHCLQQHLEDTQALPHCMIGYRSHHSTQDTLLRIHEEILQSPSTAQLRAILAIDLTKAFDYVDHDAMLSELADTQCGSHMYNYVRDFLRSRTLSIQIGEHKLDAVPHPQRGIPPGAVLSPTLFNLAMRRIHRALQPLPDIRYSLYADDVTIWINRGSPGHIQDSLQAALEAVHHAARTIGLACSVKKTSLLLIHSRHWHPPQVTLQHGTHIIRPQKSLKVLGLHIQSDGGGTTAVQNILRQATPILNMMRRVATRTRGLKEQDLLRLRDALIISRIQYQAPYATKIALGLPLTTSTARLVQLGVLPTVSDIIDIHRIHQRQRLSLTPTGRLILHELGNAPHPTGPQPTPLDNTILQHITVAPIPRHMDRDRNPTRRLLRAAYYTRKISRDPESHHVFTDAALKDTLGAFAYITLRGTAHSRTQRCASPVEAELLAIALAAANNSSPGRTTHIYTESKVSHSLLHFLSSTLLEDLFTSTGYLVTLALPGMNALISLPAKRSSGPLLTLPTFLPLVVPFLRPTPSSLVVSKHSFNHLLWDCPHNPAQPHTYTREWLALAVSLEQQRELAVHINRALSGCLD</sequence>
<evidence type="ECO:0000313" key="1">
    <source>
        <dbReference type="EMBL" id="KAG0411270.1"/>
    </source>
</evidence>
<evidence type="ECO:0000313" key="2">
    <source>
        <dbReference type="Proteomes" id="UP000805193"/>
    </source>
</evidence>
<dbReference type="EMBL" id="JABSTQ010011448">
    <property type="protein sequence ID" value="KAG0411270.1"/>
    <property type="molecule type" value="Genomic_DNA"/>
</dbReference>
<comment type="caution">
    <text evidence="1">The sequence shown here is derived from an EMBL/GenBank/DDBJ whole genome shotgun (WGS) entry which is preliminary data.</text>
</comment>
<dbReference type="Proteomes" id="UP000805193">
    <property type="component" value="Unassembled WGS sequence"/>
</dbReference>
<reference evidence="1 2" key="1">
    <citation type="journal article" date="2020" name="Cell">
        <title>Large-Scale Comparative Analyses of Tick Genomes Elucidate Their Genetic Diversity and Vector Capacities.</title>
        <authorList>
            <consortium name="Tick Genome and Microbiome Consortium (TIGMIC)"/>
            <person name="Jia N."/>
            <person name="Wang J."/>
            <person name="Shi W."/>
            <person name="Du L."/>
            <person name="Sun Y."/>
            <person name="Zhan W."/>
            <person name="Jiang J.F."/>
            <person name="Wang Q."/>
            <person name="Zhang B."/>
            <person name="Ji P."/>
            <person name="Bell-Sakyi L."/>
            <person name="Cui X.M."/>
            <person name="Yuan T.T."/>
            <person name="Jiang B.G."/>
            <person name="Yang W.F."/>
            <person name="Lam T.T."/>
            <person name="Chang Q.C."/>
            <person name="Ding S.J."/>
            <person name="Wang X.J."/>
            <person name="Zhu J.G."/>
            <person name="Ruan X.D."/>
            <person name="Zhao L."/>
            <person name="Wei J.T."/>
            <person name="Ye R.Z."/>
            <person name="Que T.C."/>
            <person name="Du C.H."/>
            <person name="Zhou Y.H."/>
            <person name="Cheng J.X."/>
            <person name="Dai P.F."/>
            <person name="Guo W.B."/>
            <person name="Han X.H."/>
            <person name="Huang E.J."/>
            <person name="Li L.F."/>
            <person name="Wei W."/>
            <person name="Gao Y.C."/>
            <person name="Liu J.Z."/>
            <person name="Shao H.Z."/>
            <person name="Wang X."/>
            <person name="Wang C.C."/>
            <person name="Yang T.C."/>
            <person name="Huo Q.B."/>
            <person name="Li W."/>
            <person name="Chen H.Y."/>
            <person name="Chen S.E."/>
            <person name="Zhou L.G."/>
            <person name="Ni X.B."/>
            <person name="Tian J.H."/>
            <person name="Sheng Y."/>
            <person name="Liu T."/>
            <person name="Pan Y.S."/>
            <person name="Xia L.Y."/>
            <person name="Li J."/>
            <person name="Zhao F."/>
            <person name="Cao W.C."/>
        </authorList>
    </citation>
    <scope>NUCLEOTIDE SEQUENCE [LARGE SCALE GENOMIC DNA]</scope>
    <source>
        <strain evidence="1">Iper-2018</strain>
    </source>
</reference>
<proteinExistence type="predicted"/>
<gene>
    <name evidence="1" type="ORF">HPB47_011622</name>
</gene>
<name>A0AC60NVW3_IXOPE</name>